<keyword evidence="3" id="KW-0808">Transferase</keyword>
<evidence type="ECO:0000256" key="2">
    <source>
        <dbReference type="ARBA" id="ARBA00022527"/>
    </source>
</evidence>
<protein>
    <recommendedName>
        <fullName evidence="1">non-specific serine/threonine protein kinase</fullName>
        <ecNumber evidence="1">2.7.11.1</ecNumber>
    </recommendedName>
</protein>
<keyword evidence="2 9" id="KW-0723">Serine/threonine-protein kinase</keyword>
<reference evidence="10" key="1">
    <citation type="submission" date="2012-11" db="EMBL/GenBank/DDBJ databases">
        <authorList>
            <person name="Lucero-Rivera Y.E."/>
            <person name="Tovar-Ramirez D."/>
        </authorList>
    </citation>
    <scope>NUCLEOTIDE SEQUENCE [LARGE SCALE GENOMIC DNA]</scope>
    <source>
        <strain evidence="10">Araruama</strain>
    </source>
</reference>
<dbReference type="AlphaFoldDB" id="A0A1V1NWC0"/>
<evidence type="ECO:0000256" key="6">
    <source>
        <dbReference type="ARBA" id="ARBA00022840"/>
    </source>
</evidence>
<keyword evidence="5 9" id="KW-0418">Kinase</keyword>
<proteinExistence type="predicted"/>
<evidence type="ECO:0000256" key="4">
    <source>
        <dbReference type="ARBA" id="ARBA00022741"/>
    </source>
</evidence>
<dbReference type="SMART" id="SM00220">
    <property type="entry name" value="S_TKc"/>
    <property type="match status" value="1"/>
</dbReference>
<dbReference type="InterPro" id="IPR011009">
    <property type="entry name" value="Kinase-like_dom_sf"/>
</dbReference>
<accession>A0A1V1NWC0</accession>
<dbReference type="Proteomes" id="UP000189670">
    <property type="component" value="Unassembled WGS sequence"/>
</dbReference>
<name>A0A1V1NWC0_9BACT</name>
<evidence type="ECO:0000259" key="8">
    <source>
        <dbReference type="PROSITE" id="PS50011"/>
    </source>
</evidence>
<dbReference type="GO" id="GO:0004674">
    <property type="term" value="F:protein serine/threonine kinase activity"/>
    <property type="evidence" value="ECO:0007669"/>
    <property type="project" value="UniProtKB-KW"/>
</dbReference>
<comment type="caution">
    <text evidence="9">The sequence shown here is derived from an EMBL/GenBank/DDBJ whole genome shotgun (WGS) entry which is preliminary data.</text>
</comment>
<feature type="domain" description="Protein kinase" evidence="8">
    <location>
        <begin position="6"/>
        <end position="262"/>
    </location>
</feature>
<sequence>MVINGFRIDSIIGEGGMGQVYLAIHEKINKRMAVKSLSPHLITKREEFKRRFYDEAKIQALLEHPNIIQITNFIEQDSNFYLFMEYVEGESLEDLINRKKRLSDDEAIRIIIDVLKGLQHAHELGVIHRDIKPSNIMITRDGIAKIMDFGIAMMLEDVQVAKGSAGTIQYMSPEQISQPKNINHRSDIYSIGIVLYQLLTGRIPFKGKTEEIKRGHIFTAPPPIQESIYSELNTIVMKAMSKDSDDRFNDCKTFIQTLEEYLNKTHMECPHKKV</sequence>
<dbReference type="SUPFAM" id="SSF56112">
    <property type="entry name" value="Protein kinase-like (PK-like)"/>
    <property type="match status" value="1"/>
</dbReference>
<dbReference type="PROSITE" id="PS50011">
    <property type="entry name" value="PROTEIN_KINASE_DOM"/>
    <property type="match status" value="1"/>
</dbReference>
<dbReference type="EC" id="2.7.11.1" evidence="1"/>
<feature type="binding site" evidence="7">
    <location>
        <position position="35"/>
    </location>
    <ligand>
        <name>ATP</name>
        <dbReference type="ChEBI" id="CHEBI:30616"/>
    </ligand>
</feature>
<keyword evidence="6 7" id="KW-0067">ATP-binding</keyword>
<evidence type="ECO:0000256" key="5">
    <source>
        <dbReference type="ARBA" id="ARBA00022777"/>
    </source>
</evidence>
<dbReference type="GO" id="GO:0005524">
    <property type="term" value="F:ATP binding"/>
    <property type="evidence" value="ECO:0007669"/>
    <property type="project" value="UniProtKB-UniRule"/>
</dbReference>
<dbReference type="PROSITE" id="PS00107">
    <property type="entry name" value="PROTEIN_KINASE_ATP"/>
    <property type="match status" value="1"/>
</dbReference>
<dbReference type="Gene3D" id="1.10.510.10">
    <property type="entry name" value="Transferase(Phosphotransferase) domain 1"/>
    <property type="match status" value="1"/>
</dbReference>
<dbReference type="InterPro" id="IPR017441">
    <property type="entry name" value="Protein_kinase_ATP_BS"/>
</dbReference>
<dbReference type="Pfam" id="PF00069">
    <property type="entry name" value="Pkinase"/>
    <property type="match status" value="1"/>
</dbReference>
<dbReference type="FunFam" id="1.10.510.10:FF:000021">
    <property type="entry name" value="Serine/threonine protein kinase"/>
    <property type="match status" value="1"/>
</dbReference>
<dbReference type="Gene3D" id="3.30.200.20">
    <property type="entry name" value="Phosphorylase Kinase, domain 1"/>
    <property type="match status" value="1"/>
</dbReference>
<dbReference type="CDD" id="cd14014">
    <property type="entry name" value="STKc_PknB_like"/>
    <property type="match status" value="1"/>
</dbReference>
<evidence type="ECO:0000313" key="9">
    <source>
        <dbReference type="EMBL" id="ETR66880.1"/>
    </source>
</evidence>
<dbReference type="InterPro" id="IPR008271">
    <property type="entry name" value="Ser/Thr_kinase_AS"/>
</dbReference>
<evidence type="ECO:0000256" key="7">
    <source>
        <dbReference type="PROSITE-ProRule" id="PRU10141"/>
    </source>
</evidence>
<gene>
    <name evidence="9" type="ORF">OMM_05436</name>
</gene>
<evidence type="ECO:0000313" key="10">
    <source>
        <dbReference type="Proteomes" id="UP000189670"/>
    </source>
</evidence>
<organism evidence="9 10">
    <name type="scientific">Candidatus Magnetoglobus multicellularis str. Araruama</name>
    <dbReference type="NCBI Taxonomy" id="890399"/>
    <lineage>
        <taxon>Bacteria</taxon>
        <taxon>Pseudomonadati</taxon>
        <taxon>Thermodesulfobacteriota</taxon>
        <taxon>Desulfobacteria</taxon>
        <taxon>Desulfobacterales</taxon>
        <taxon>Desulfobacteraceae</taxon>
        <taxon>Candidatus Magnetoglobus</taxon>
    </lineage>
</organism>
<dbReference type="PROSITE" id="PS00108">
    <property type="entry name" value="PROTEIN_KINASE_ST"/>
    <property type="match status" value="1"/>
</dbReference>
<evidence type="ECO:0000256" key="1">
    <source>
        <dbReference type="ARBA" id="ARBA00012513"/>
    </source>
</evidence>
<evidence type="ECO:0000256" key="3">
    <source>
        <dbReference type="ARBA" id="ARBA00022679"/>
    </source>
</evidence>
<dbReference type="InterPro" id="IPR000719">
    <property type="entry name" value="Prot_kinase_dom"/>
</dbReference>
<dbReference type="PANTHER" id="PTHR43289:SF6">
    <property type="entry name" value="SERINE_THREONINE-PROTEIN KINASE NEKL-3"/>
    <property type="match status" value="1"/>
</dbReference>
<dbReference type="PIRSF" id="PIRSF000654">
    <property type="entry name" value="Integrin-linked_kinase"/>
    <property type="match status" value="1"/>
</dbReference>
<keyword evidence="4 7" id="KW-0547">Nucleotide-binding</keyword>
<dbReference type="EMBL" id="ATBP01001688">
    <property type="protein sequence ID" value="ETR66880.1"/>
    <property type="molecule type" value="Genomic_DNA"/>
</dbReference>
<dbReference type="PANTHER" id="PTHR43289">
    <property type="entry name" value="MITOGEN-ACTIVATED PROTEIN KINASE KINASE KINASE 20-RELATED"/>
    <property type="match status" value="1"/>
</dbReference>